<dbReference type="GO" id="GO:0042307">
    <property type="term" value="P:positive regulation of protein import into nucleus"/>
    <property type="evidence" value="ECO:0007669"/>
    <property type="project" value="Ensembl"/>
</dbReference>
<evidence type="ECO:0000256" key="22">
    <source>
        <dbReference type="SAM" id="MobiDB-lite"/>
    </source>
</evidence>
<keyword evidence="13" id="KW-0051">Antiviral defense</keyword>
<evidence type="ECO:0000256" key="11">
    <source>
        <dbReference type="ARBA" id="ARBA00022859"/>
    </source>
</evidence>
<dbReference type="GO" id="GO:0045944">
    <property type="term" value="P:positive regulation of transcription by RNA polymerase II"/>
    <property type="evidence" value="ECO:0007669"/>
    <property type="project" value="Ensembl"/>
</dbReference>
<evidence type="ECO:0000256" key="14">
    <source>
        <dbReference type="ARBA" id="ARBA00023128"/>
    </source>
</evidence>
<dbReference type="GO" id="GO:0060340">
    <property type="term" value="P:positive regulation of type I interferon-mediated signaling pathway"/>
    <property type="evidence" value="ECO:0007669"/>
    <property type="project" value="Ensembl"/>
</dbReference>
<feature type="region of interest" description="Disordered" evidence="22">
    <location>
        <begin position="99"/>
        <end position="448"/>
    </location>
</feature>
<accession>A0A8C3WY97</accession>
<feature type="compositionally biased region" description="Basic and acidic residues" evidence="22">
    <location>
        <begin position="396"/>
        <end position="408"/>
    </location>
</feature>
<comment type="subcellular location">
    <subcellularLocation>
        <location evidence="2">Mitochondrion outer membrane</location>
        <topology evidence="2">Single-pass membrane protein</topology>
    </subcellularLocation>
    <subcellularLocation>
        <location evidence="1">Peroxisome</location>
    </subcellularLocation>
</comment>
<evidence type="ECO:0000256" key="3">
    <source>
        <dbReference type="ARBA" id="ARBA00022481"/>
    </source>
</evidence>
<evidence type="ECO:0000256" key="17">
    <source>
        <dbReference type="ARBA" id="ARBA00023140"/>
    </source>
</evidence>
<dbReference type="GeneTree" id="ENSGT00510000049120"/>
<dbReference type="GO" id="GO:0035591">
    <property type="term" value="F:signaling adaptor activity"/>
    <property type="evidence" value="ECO:0007669"/>
    <property type="project" value="Ensembl"/>
</dbReference>
<evidence type="ECO:0000256" key="12">
    <source>
        <dbReference type="ARBA" id="ARBA00022989"/>
    </source>
</evidence>
<evidence type="ECO:0000256" key="4">
    <source>
        <dbReference type="ARBA" id="ARBA00022499"/>
    </source>
</evidence>
<dbReference type="GO" id="GO:0140693">
    <property type="term" value="F:molecular condensate scaffold activity"/>
    <property type="evidence" value="ECO:0007669"/>
    <property type="project" value="Ensembl"/>
</dbReference>
<feature type="compositionally biased region" description="Low complexity" evidence="22">
    <location>
        <begin position="106"/>
        <end position="117"/>
    </location>
</feature>
<dbReference type="GO" id="GO:0002230">
    <property type="term" value="P:positive regulation of defense response to virus by host"/>
    <property type="evidence" value="ECO:0007669"/>
    <property type="project" value="Ensembl"/>
</dbReference>
<evidence type="ECO:0000256" key="21">
    <source>
        <dbReference type="ARBA" id="ARBA00083233"/>
    </source>
</evidence>
<feature type="compositionally biased region" description="Polar residues" evidence="22">
    <location>
        <begin position="328"/>
        <end position="338"/>
    </location>
</feature>
<evidence type="ECO:0000256" key="23">
    <source>
        <dbReference type="SAM" id="Phobius"/>
    </source>
</evidence>
<dbReference type="AlphaFoldDB" id="A0A8C3WY97"/>
<protein>
    <recommendedName>
        <fullName evidence="19">Mitochondrial antiviral-signaling protein</fullName>
    </recommendedName>
    <alternativeName>
        <fullName evidence="20">Interferon beta promoter stimulator protein 1</fullName>
    </alternativeName>
    <alternativeName>
        <fullName evidence="21">Virus-induced-signaling adapter</fullName>
    </alternativeName>
</protein>
<feature type="compositionally biased region" description="Polar residues" evidence="22">
    <location>
        <begin position="361"/>
        <end position="370"/>
    </location>
</feature>
<dbReference type="GO" id="GO:0032727">
    <property type="term" value="P:positive regulation of interferon-alpha production"/>
    <property type="evidence" value="ECO:0007669"/>
    <property type="project" value="Ensembl"/>
</dbReference>
<keyword evidence="9" id="KW-1000">Mitochondrion outer membrane</keyword>
<dbReference type="GO" id="GO:0050700">
    <property type="term" value="F:CARD domain binding"/>
    <property type="evidence" value="ECO:0007669"/>
    <property type="project" value="Ensembl"/>
</dbReference>
<dbReference type="GO" id="GO:0045071">
    <property type="term" value="P:negative regulation of viral genome replication"/>
    <property type="evidence" value="ECO:0007669"/>
    <property type="project" value="Ensembl"/>
</dbReference>
<evidence type="ECO:0000256" key="18">
    <source>
        <dbReference type="ARBA" id="ARBA00023288"/>
    </source>
</evidence>
<dbReference type="Ensembl" id="ENSCWAT00000022973.1">
    <property type="protein sequence ID" value="ENSCWAP00000021185.1"/>
    <property type="gene ID" value="ENSCWAG00000016195.1"/>
</dbReference>
<keyword evidence="16" id="KW-0564">Palmitate</keyword>
<feature type="compositionally biased region" description="Polar residues" evidence="22">
    <location>
        <begin position="266"/>
        <end position="316"/>
    </location>
</feature>
<keyword evidence="8 23" id="KW-0812">Transmembrane</keyword>
<dbReference type="GO" id="GO:0032757">
    <property type="term" value="P:positive regulation of interleukin-8 production"/>
    <property type="evidence" value="ECO:0007669"/>
    <property type="project" value="Ensembl"/>
</dbReference>
<dbReference type="GO" id="GO:0071651">
    <property type="term" value="P:positive regulation of chemokine (C-C motif) ligand 5 production"/>
    <property type="evidence" value="ECO:0007669"/>
    <property type="project" value="Ensembl"/>
</dbReference>
<organism evidence="25 26">
    <name type="scientific">Catagonus wagneri</name>
    <name type="common">Chacoan peccary</name>
    <dbReference type="NCBI Taxonomy" id="51154"/>
    <lineage>
        <taxon>Eukaryota</taxon>
        <taxon>Metazoa</taxon>
        <taxon>Chordata</taxon>
        <taxon>Craniata</taxon>
        <taxon>Vertebrata</taxon>
        <taxon>Euteleostomi</taxon>
        <taxon>Mammalia</taxon>
        <taxon>Eutheria</taxon>
        <taxon>Laurasiatheria</taxon>
        <taxon>Artiodactyla</taxon>
        <taxon>Suina</taxon>
        <taxon>Tayassuidae</taxon>
        <taxon>Catagonus</taxon>
    </lineage>
</organism>
<keyword evidence="12 23" id="KW-1133">Transmembrane helix</keyword>
<dbReference type="InterPro" id="IPR031964">
    <property type="entry name" value="CARD_dom"/>
</dbReference>
<evidence type="ECO:0000256" key="15">
    <source>
        <dbReference type="ARBA" id="ARBA00023136"/>
    </source>
</evidence>
<feature type="compositionally biased region" description="Polar residues" evidence="22">
    <location>
        <begin position="156"/>
        <end position="165"/>
    </location>
</feature>
<gene>
    <name evidence="25" type="primary">MAVS</name>
</gene>
<keyword evidence="6" id="KW-0945">Host-virus interaction</keyword>
<keyword evidence="7" id="KW-0399">Innate immunity</keyword>
<dbReference type="GO" id="GO:0043123">
    <property type="term" value="P:positive regulation of canonical NF-kappaB signal transduction"/>
    <property type="evidence" value="ECO:0007669"/>
    <property type="project" value="Ensembl"/>
</dbReference>
<keyword evidence="5" id="KW-0597">Phosphoprotein</keyword>
<evidence type="ECO:0000256" key="8">
    <source>
        <dbReference type="ARBA" id="ARBA00022692"/>
    </source>
</evidence>
<dbReference type="InterPro" id="IPR011029">
    <property type="entry name" value="DEATH-like_dom_sf"/>
</dbReference>
<dbReference type="InterPro" id="IPR052787">
    <property type="entry name" value="MAVS"/>
</dbReference>
<dbReference type="GO" id="GO:0071360">
    <property type="term" value="P:cellular response to exogenous dsRNA"/>
    <property type="evidence" value="ECO:0007669"/>
    <property type="project" value="Ensembl"/>
</dbReference>
<dbReference type="Gene3D" id="1.10.533.10">
    <property type="entry name" value="Death Domain, Fas"/>
    <property type="match status" value="1"/>
</dbReference>
<dbReference type="GO" id="GO:0140297">
    <property type="term" value="F:DNA-binding transcription factor binding"/>
    <property type="evidence" value="ECO:0007669"/>
    <property type="project" value="Ensembl"/>
</dbReference>
<evidence type="ECO:0000256" key="2">
    <source>
        <dbReference type="ARBA" id="ARBA00004572"/>
    </source>
</evidence>
<reference evidence="25" key="1">
    <citation type="submission" date="2025-08" db="UniProtKB">
        <authorList>
            <consortium name="Ensembl"/>
        </authorList>
    </citation>
    <scope>IDENTIFICATION</scope>
</reference>
<keyword evidence="3" id="KW-0488">Methylation</keyword>
<keyword evidence="10" id="KW-0832">Ubl conjugation</keyword>
<dbReference type="GO" id="GO:0120283">
    <property type="term" value="F:protein serine/threonine kinase binding"/>
    <property type="evidence" value="ECO:0007669"/>
    <property type="project" value="Ensembl"/>
</dbReference>
<evidence type="ECO:0000256" key="1">
    <source>
        <dbReference type="ARBA" id="ARBA00004275"/>
    </source>
</evidence>
<dbReference type="GO" id="GO:0032760">
    <property type="term" value="P:positive regulation of tumor necrosis factor production"/>
    <property type="evidence" value="ECO:0007669"/>
    <property type="project" value="Ensembl"/>
</dbReference>
<evidence type="ECO:0000313" key="26">
    <source>
        <dbReference type="Proteomes" id="UP000694540"/>
    </source>
</evidence>
<evidence type="ECO:0000256" key="7">
    <source>
        <dbReference type="ARBA" id="ARBA00022588"/>
    </source>
</evidence>
<dbReference type="Pfam" id="PF16739">
    <property type="entry name" value="CARD_2"/>
    <property type="match status" value="1"/>
</dbReference>
<dbReference type="Proteomes" id="UP000694540">
    <property type="component" value="Unplaced"/>
</dbReference>
<evidence type="ECO:0000256" key="20">
    <source>
        <dbReference type="ARBA" id="ARBA00082620"/>
    </source>
</evidence>
<keyword evidence="14" id="KW-0496">Mitochondrion</keyword>
<evidence type="ECO:0000256" key="6">
    <source>
        <dbReference type="ARBA" id="ARBA00022581"/>
    </source>
</evidence>
<keyword evidence="26" id="KW-1185">Reference proteome</keyword>
<keyword evidence="4" id="KW-1017">Isopeptide bond</keyword>
<feature type="compositionally biased region" description="Low complexity" evidence="22">
    <location>
        <begin position="244"/>
        <end position="264"/>
    </location>
</feature>
<dbReference type="GO" id="GO:0140374">
    <property type="term" value="P:antiviral innate immune response"/>
    <property type="evidence" value="ECO:0007669"/>
    <property type="project" value="Ensembl"/>
</dbReference>
<evidence type="ECO:0000256" key="13">
    <source>
        <dbReference type="ARBA" id="ARBA00023118"/>
    </source>
</evidence>
<name>A0A8C3WY97_9CETA</name>
<dbReference type="GO" id="GO:0005778">
    <property type="term" value="C:peroxisomal membrane"/>
    <property type="evidence" value="ECO:0007669"/>
    <property type="project" value="Ensembl"/>
</dbReference>
<dbReference type="GO" id="GO:0070585">
    <property type="term" value="P:protein localization to mitochondrion"/>
    <property type="evidence" value="ECO:0007669"/>
    <property type="project" value="Ensembl"/>
</dbReference>
<keyword evidence="17" id="KW-0576">Peroxisome</keyword>
<sequence length="523" mass="55013">MTFAEDKTYQYIRNHHGNFCKIHVLEILPYLSCLTASDQDRLRASFERWGNQGTLWELFDSLRRRKGWVQSFIGALRVCELSDLADEVARVYQSSLLRNSNSPSTALEPSSTPAEAPEPSRPTVAPSIPYNGYREDEPSYPTPVQDTQPPEALGESSKTTPQPLNSGAVLKRPSGPLEPSSDVALSPLTSVGHQKQHTELGGTRTAGMVSGLTSPRGPVSPTVSFQPLARSTPRASRLPGPPVSAASSSTALAAAGGAGDQAEGTICSSGTGVPTNSVTASTVPSKVPTNSAFASSVPSKLPTSLKPSGAVSTNVPPSLAPSKLPINSARSGATSSKVPTGLVPDHKKPMSMVASKVPANTGPTGRSSNRLAKETPASPAPVGTAAGGTSPWPDSSSDRWDSEPELSKPGRLVSRMDCQPFSGCSEDLAISHSNPLGSGPDNTPEENEYVSVDTIRIRGDPSTPPVQNSPGPFTAPEFQAEEELEKGLMEVKTDARAPWLGVAVVGVLLATFLAVLYRRRLPQ</sequence>
<keyword evidence="18" id="KW-0449">Lipoprotein</keyword>
<evidence type="ECO:0000259" key="24">
    <source>
        <dbReference type="Pfam" id="PF16739"/>
    </source>
</evidence>
<dbReference type="PANTHER" id="PTHR21446">
    <property type="entry name" value="DUF3504 DOMAIN-CONTAINING PROTEIN"/>
    <property type="match status" value="1"/>
</dbReference>
<dbReference type="GO" id="GO:0005741">
    <property type="term" value="C:mitochondrial outer membrane"/>
    <property type="evidence" value="ECO:0007669"/>
    <property type="project" value="UniProtKB-SubCell"/>
</dbReference>
<dbReference type="GO" id="GO:0042742">
    <property type="term" value="P:defense response to bacterium"/>
    <property type="evidence" value="ECO:0007669"/>
    <property type="project" value="Ensembl"/>
</dbReference>
<dbReference type="GO" id="GO:0032755">
    <property type="term" value="P:positive regulation of interleukin-6 production"/>
    <property type="evidence" value="ECO:0007669"/>
    <property type="project" value="Ensembl"/>
</dbReference>
<feature type="region of interest" description="Disordered" evidence="22">
    <location>
        <begin position="456"/>
        <end position="475"/>
    </location>
</feature>
<evidence type="ECO:0000256" key="9">
    <source>
        <dbReference type="ARBA" id="ARBA00022787"/>
    </source>
</evidence>
<feature type="domain" description="Caspase recruitment" evidence="24">
    <location>
        <begin position="6"/>
        <end position="90"/>
    </location>
</feature>
<dbReference type="FunFam" id="1.10.533.10:FF:000063">
    <property type="entry name" value="Mitochondrial antiviral-signaling protein"/>
    <property type="match status" value="1"/>
</dbReference>
<dbReference type="GO" id="GO:0044546">
    <property type="term" value="P:NLRP3 inflammasome complex assembly"/>
    <property type="evidence" value="ECO:0007669"/>
    <property type="project" value="Ensembl"/>
</dbReference>
<dbReference type="GO" id="GO:0042802">
    <property type="term" value="F:identical protein binding"/>
    <property type="evidence" value="ECO:0007669"/>
    <property type="project" value="Ensembl"/>
</dbReference>
<dbReference type="GO" id="GO:0071660">
    <property type="term" value="P:positive regulation of IP-10 production"/>
    <property type="evidence" value="ECO:0007669"/>
    <property type="project" value="Ensembl"/>
</dbReference>
<reference evidence="25" key="2">
    <citation type="submission" date="2025-09" db="UniProtKB">
        <authorList>
            <consortium name="Ensembl"/>
        </authorList>
    </citation>
    <scope>IDENTIFICATION</scope>
</reference>
<evidence type="ECO:0000256" key="10">
    <source>
        <dbReference type="ARBA" id="ARBA00022843"/>
    </source>
</evidence>
<evidence type="ECO:0000313" key="25">
    <source>
        <dbReference type="Ensembl" id="ENSCWAP00000021185.1"/>
    </source>
</evidence>
<feature type="transmembrane region" description="Helical" evidence="23">
    <location>
        <begin position="497"/>
        <end position="517"/>
    </location>
</feature>
<evidence type="ECO:0000256" key="16">
    <source>
        <dbReference type="ARBA" id="ARBA00023139"/>
    </source>
</evidence>
<evidence type="ECO:0000256" key="19">
    <source>
        <dbReference type="ARBA" id="ARBA00071084"/>
    </source>
</evidence>
<keyword evidence="11" id="KW-0391">Immunity</keyword>
<keyword evidence="15 23" id="KW-0472">Membrane</keyword>
<proteinExistence type="predicted"/>
<dbReference type="GO" id="GO:1900063">
    <property type="term" value="P:regulation of peroxisome organization"/>
    <property type="evidence" value="ECO:0007669"/>
    <property type="project" value="Ensembl"/>
</dbReference>
<dbReference type="GO" id="GO:1900227">
    <property type="term" value="P:positive regulation of NLRP3 inflammasome complex assembly"/>
    <property type="evidence" value="ECO:0007669"/>
    <property type="project" value="Ensembl"/>
</dbReference>
<evidence type="ECO:0000256" key="5">
    <source>
        <dbReference type="ARBA" id="ARBA00022553"/>
    </source>
</evidence>
<dbReference type="GO" id="GO:0032728">
    <property type="term" value="P:positive regulation of interferon-beta production"/>
    <property type="evidence" value="ECO:0007669"/>
    <property type="project" value="Ensembl"/>
</dbReference>
<dbReference type="PANTHER" id="PTHR21446:SF6">
    <property type="entry name" value="MITOCHONDRIAL ANTIVIRAL-SIGNALING PROTEIN"/>
    <property type="match status" value="1"/>
</dbReference>